<comment type="caution">
    <text evidence="1">The sequence shown here is derived from an EMBL/GenBank/DDBJ whole genome shotgun (WGS) entry which is preliminary data.</text>
</comment>
<dbReference type="AlphaFoldDB" id="A0A8T0HRH4"/>
<dbReference type="Proteomes" id="UP000822688">
    <property type="component" value="Chromosome V"/>
</dbReference>
<evidence type="ECO:0000313" key="2">
    <source>
        <dbReference type="Proteomes" id="UP000822688"/>
    </source>
</evidence>
<reference evidence="1" key="1">
    <citation type="submission" date="2020-06" db="EMBL/GenBank/DDBJ databases">
        <title>WGS assembly of Ceratodon purpureus strain R40.</title>
        <authorList>
            <person name="Carey S.B."/>
            <person name="Jenkins J."/>
            <person name="Shu S."/>
            <person name="Lovell J.T."/>
            <person name="Sreedasyam A."/>
            <person name="Maumus F."/>
            <person name="Tiley G.P."/>
            <person name="Fernandez-Pozo N."/>
            <person name="Barry K."/>
            <person name="Chen C."/>
            <person name="Wang M."/>
            <person name="Lipzen A."/>
            <person name="Daum C."/>
            <person name="Saski C.A."/>
            <person name="Payton A.C."/>
            <person name="Mcbreen J.C."/>
            <person name="Conrad R.E."/>
            <person name="Kollar L.M."/>
            <person name="Olsson S."/>
            <person name="Huttunen S."/>
            <person name="Landis J.B."/>
            <person name="Wickett N.J."/>
            <person name="Johnson M.G."/>
            <person name="Rensing S.A."/>
            <person name="Grimwood J."/>
            <person name="Schmutz J."/>
            <person name="Mcdaniel S.F."/>
        </authorList>
    </citation>
    <scope>NUCLEOTIDE SEQUENCE</scope>
    <source>
        <strain evidence="1">R40</strain>
    </source>
</reference>
<evidence type="ECO:0000313" key="1">
    <source>
        <dbReference type="EMBL" id="KAG0573534.1"/>
    </source>
</evidence>
<keyword evidence="2" id="KW-1185">Reference proteome</keyword>
<protein>
    <submittedName>
        <fullName evidence="1">Uncharacterized protein</fullName>
    </submittedName>
</protein>
<proteinExistence type="predicted"/>
<gene>
    <name evidence="1" type="ORF">KC19_VG186000</name>
</gene>
<accession>A0A8T0HRH4</accession>
<sequence>MLFYFMGVKLLHCFGRVWDRGLHFKSARLILFAPKYSRCDMHLRSVSCFFILWVSSSCRVLVGFGTKGCILSLPG</sequence>
<dbReference type="EMBL" id="CM026426">
    <property type="protein sequence ID" value="KAG0573534.1"/>
    <property type="molecule type" value="Genomic_DNA"/>
</dbReference>
<organism evidence="1 2">
    <name type="scientific">Ceratodon purpureus</name>
    <name type="common">Fire moss</name>
    <name type="synonym">Dicranum purpureum</name>
    <dbReference type="NCBI Taxonomy" id="3225"/>
    <lineage>
        <taxon>Eukaryota</taxon>
        <taxon>Viridiplantae</taxon>
        <taxon>Streptophyta</taxon>
        <taxon>Embryophyta</taxon>
        <taxon>Bryophyta</taxon>
        <taxon>Bryophytina</taxon>
        <taxon>Bryopsida</taxon>
        <taxon>Dicranidae</taxon>
        <taxon>Pseudoditrichales</taxon>
        <taxon>Ditrichaceae</taxon>
        <taxon>Ceratodon</taxon>
    </lineage>
</organism>
<name>A0A8T0HRH4_CERPU</name>